<dbReference type="GO" id="GO:0052689">
    <property type="term" value="F:carboxylic ester hydrolase activity"/>
    <property type="evidence" value="ECO:0007669"/>
    <property type="project" value="InterPro"/>
</dbReference>
<evidence type="ECO:0000259" key="3">
    <source>
        <dbReference type="Pfam" id="PF12146"/>
    </source>
</evidence>
<proteinExistence type="predicted"/>
<dbReference type="PANTHER" id="PTHR43798">
    <property type="entry name" value="MONOACYLGLYCEROL LIPASE"/>
    <property type="match status" value="1"/>
</dbReference>
<dbReference type="Proteomes" id="UP000002382">
    <property type="component" value="Chromosome"/>
</dbReference>
<keyword evidence="4" id="KW-0378">Hydrolase</keyword>
<dbReference type="ESTHER" id="kosot-c5cf43">
    <property type="family name" value="CarbLipBact_2"/>
</dbReference>
<dbReference type="KEGG" id="kol:Kole_1618"/>
<dbReference type="OrthoDB" id="9786110at2"/>
<dbReference type="InterPro" id="IPR022742">
    <property type="entry name" value="Hydrolase_4"/>
</dbReference>
<reference evidence="4 5" key="1">
    <citation type="submission" date="2009-06" db="EMBL/GenBank/DDBJ databases">
        <title>Complete sequence of Thermotogales bacterium TBF 19.5.1.</title>
        <authorList>
            <consortium name="US DOE Joint Genome Institute"/>
            <person name="Lucas S."/>
            <person name="Copeland A."/>
            <person name="Lapidus A."/>
            <person name="Glavina del Rio T."/>
            <person name="Tice H."/>
            <person name="Bruce D."/>
            <person name="Goodwin L."/>
            <person name="Pitluck S."/>
            <person name="Chertkov O."/>
            <person name="Brettin T."/>
            <person name="Detter J.C."/>
            <person name="Han C."/>
            <person name="Schmutz J."/>
            <person name="Larimer F."/>
            <person name="Land M."/>
            <person name="Hauser L."/>
            <person name="Kyrpides N."/>
            <person name="Ovchinnikova G."/>
            <person name="Noll K."/>
        </authorList>
    </citation>
    <scope>NUCLEOTIDE SEQUENCE [LARGE SCALE GENOMIC DNA]</scope>
    <source>
        <strain evidence="5">ATCC BAA-1733 / DSM 21960 / TBF 19.5.1</strain>
    </source>
</reference>
<name>C5CF43_KOSOT</name>
<evidence type="ECO:0000313" key="4">
    <source>
        <dbReference type="EMBL" id="ACR80308.1"/>
    </source>
</evidence>
<gene>
    <name evidence="4" type="ordered locus">Kole_1618</name>
</gene>
<feature type="domain" description="Serine aminopeptidase S33" evidence="3">
    <location>
        <begin position="23"/>
        <end position="232"/>
    </location>
</feature>
<keyword evidence="5" id="KW-1185">Reference proteome</keyword>
<feature type="active site" description="Charge relay system" evidence="1">
    <location>
        <position position="196"/>
    </location>
</feature>
<dbReference type="Pfam" id="PF12146">
    <property type="entry name" value="Hydrolase_4"/>
    <property type="match status" value="1"/>
</dbReference>
<evidence type="ECO:0000313" key="5">
    <source>
        <dbReference type="Proteomes" id="UP000002382"/>
    </source>
</evidence>
<feature type="binding site" evidence="2">
    <location>
        <position position="101"/>
    </location>
    <ligand>
        <name>substrate</name>
    </ligand>
</feature>
<dbReference type="SUPFAM" id="SSF53474">
    <property type="entry name" value="alpha/beta-Hydrolases"/>
    <property type="match status" value="1"/>
</dbReference>
<protein>
    <submittedName>
        <fullName evidence="4">Alpha/beta hydrolase fold protein</fullName>
    </submittedName>
</protein>
<dbReference type="GO" id="GO:0016020">
    <property type="term" value="C:membrane"/>
    <property type="evidence" value="ECO:0007669"/>
    <property type="project" value="TreeGrafter"/>
</dbReference>
<feature type="active site" description="Nucleophile" evidence="1">
    <location>
        <position position="100"/>
    </location>
</feature>
<dbReference type="eggNOG" id="COG1647">
    <property type="taxonomic scope" value="Bacteria"/>
</dbReference>
<dbReference type="AlphaFoldDB" id="C5CF43"/>
<evidence type="ECO:0000256" key="2">
    <source>
        <dbReference type="PIRSR" id="PIRSR017388-2"/>
    </source>
</evidence>
<evidence type="ECO:0000256" key="1">
    <source>
        <dbReference type="PIRSR" id="PIRSR017388-1"/>
    </source>
</evidence>
<dbReference type="InterPro" id="IPR050266">
    <property type="entry name" value="AB_hydrolase_sf"/>
</dbReference>
<feature type="binding site" evidence="2">
    <location>
        <position position="32"/>
    </location>
    <ligand>
        <name>substrate</name>
    </ligand>
</feature>
<sequence length="250" mass="28174">MFNFSRTPKVMKGAESIHLEGNDNAVLLIHGFTGSPFELKELAHCLNESGYSVDVPRLPGHGTVIEDMLTTRYQDWLRKVVDAYIDLKSKYKKVFVGGLSMGGTLTLALAEIFGDIDGIFPLAAPIKLNRMDLKLTWLMKYFVKTRPKDPKGNVETVSYDADPIPQAWEMNKLMAMVRKNLRRVTAPCLVVYSKKDGTVPYSNAELVYHGISSEKRKLVSLEESGHIITMDVEKEKVSSSVMEFIRKIEK</sequence>
<dbReference type="PANTHER" id="PTHR43798:SF33">
    <property type="entry name" value="HYDROLASE, PUTATIVE (AFU_ORTHOLOGUE AFUA_2G14860)-RELATED"/>
    <property type="match status" value="1"/>
</dbReference>
<organism evidence="4 5">
    <name type="scientific">Kosmotoga olearia (strain ATCC BAA-1733 / DSM 21960 / TBF 19.5.1)</name>
    <dbReference type="NCBI Taxonomy" id="521045"/>
    <lineage>
        <taxon>Bacteria</taxon>
        <taxon>Thermotogati</taxon>
        <taxon>Thermotogota</taxon>
        <taxon>Thermotogae</taxon>
        <taxon>Kosmotogales</taxon>
        <taxon>Kosmotogaceae</taxon>
        <taxon>Kosmotoga</taxon>
    </lineage>
</organism>
<reference evidence="4 5" key="2">
    <citation type="journal article" date="2011" name="J. Bacteriol.">
        <title>Genome Sequence of Kosmotoga olearia Strain TBF 19.5.1, a Thermophilic Bacterium with a Wide Growth Temperature Range, Isolated from the Troll B Oil Platform in the North Sea.</title>
        <authorList>
            <person name="Swithers K.S."/>
            <person name="Dipippo J.L."/>
            <person name="Bruce D.C."/>
            <person name="Detter C."/>
            <person name="Tapia R."/>
            <person name="Han S."/>
            <person name="Goodwin L.A."/>
            <person name="Han J."/>
            <person name="Woyke T."/>
            <person name="Pitluck S."/>
            <person name="Pennacchio L."/>
            <person name="Nolan M."/>
            <person name="Mikhailova N."/>
            <person name="Land M.L."/>
            <person name="Nesbo C.L."/>
            <person name="Gogarten J.P."/>
            <person name="Noll K.M."/>
        </authorList>
    </citation>
    <scope>NUCLEOTIDE SEQUENCE [LARGE SCALE GENOMIC DNA]</scope>
    <source>
        <strain evidence="5">ATCC BAA-1733 / DSM 21960 / TBF 19.5.1</strain>
    </source>
</reference>
<dbReference type="RefSeq" id="WP_015868953.1">
    <property type="nucleotide sequence ID" value="NC_012785.1"/>
</dbReference>
<dbReference type="Gene3D" id="3.40.50.1820">
    <property type="entry name" value="alpha/beta hydrolase"/>
    <property type="match status" value="1"/>
</dbReference>
<dbReference type="EMBL" id="CP001634">
    <property type="protein sequence ID" value="ACR80308.1"/>
    <property type="molecule type" value="Genomic_DNA"/>
</dbReference>
<dbReference type="InterPro" id="IPR012354">
    <property type="entry name" value="Esterase_lipase"/>
</dbReference>
<accession>C5CF43</accession>
<dbReference type="PIRSF" id="PIRSF017388">
    <property type="entry name" value="Esterase_lipase"/>
    <property type="match status" value="1"/>
</dbReference>
<dbReference type="InterPro" id="IPR029058">
    <property type="entry name" value="AB_hydrolase_fold"/>
</dbReference>
<dbReference type="HOGENOM" id="CLU_076594_0_0_0"/>
<feature type="active site" description="Charge relay system" evidence="1">
    <location>
        <position position="226"/>
    </location>
</feature>